<dbReference type="PANTHER" id="PTHR10605:SF56">
    <property type="entry name" value="BIFUNCTIONAL HEPARAN SULFATE N-DEACETYLASE_N-SULFOTRANSFERASE"/>
    <property type="match status" value="1"/>
</dbReference>
<dbReference type="InterPro" id="IPR056793">
    <property type="entry name" value="HSNSD_N"/>
</dbReference>
<dbReference type="InterPro" id="IPR037359">
    <property type="entry name" value="NST/OST"/>
</dbReference>
<feature type="domain" description="Heparan sulphate-N-deacetylase deacetylase" evidence="21">
    <location>
        <begin position="353"/>
        <end position="557"/>
    </location>
</feature>
<evidence type="ECO:0000259" key="22">
    <source>
        <dbReference type="Pfam" id="PF25119"/>
    </source>
</evidence>
<comment type="subcellular location">
    <subcellularLocation>
        <location evidence="1">Golgi apparatus membrane</location>
        <topology evidence="1">Single-pass type II membrane protein</topology>
    </subcellularLocation>
</comment>
<keyword evidence="24" id="KW-1185">Reference proteome</keyword>
<dbReference type="Proteomes" id="UP000789390">
    <property type="component" value="Unassembled WGS sequence"/>
</dbReference>
<keyword evidence="14" id="KW-0325">Glycoprotein</keyword>
<comment type="similarity">
    <text evidence="4">Belongs to the sulfotransferase 1 family. NDST subfamily.</text>
</comment>
<dbReference type="Pfam" id="PF12062">
    <property type="entry name" value="HSNSD-CE"/>
    <property type="match status" value="1"/>
</dbReference>
<dbReference type="GO" id="GO:0019213">
    <property type="term" value="F:deacetylase activity"/>
    <property type="evidence" value="ECO:0007669"/>
    <property type="project" value="TreeGrafter"/>
</dbReference>
<keyword evidence="8" id="KW-0378">Hydrolase</keyword>
<feature type="domain" description="Sulfotransferase" evidence="20">
    <location>
        <begin position="647"/>
        <end position="895"/>
    </location>
</feature>
<feature type="transmembrane region" description="Helical" evidence="19">
    <location>
        <begin position="63"/>
        <end position="82"/>
    </location>
</feature>
<evidence type="ECO:0000256" key="18">
    <source>
        <dbReference type="PIRSR" id="PIRSR637359-3"/>
    </source>
</evidence>
<dbReference type="PANTHER" id="PTHR10605">
    <property type="entry name" value="HEPARAN SULFATE SULFOTRANSFERASE"/>
    <property type="match status" value="1"/>
</dbReference>
<name>A0A8J2RFU1_9CRUS</name>
<evidence type="ECO:0000256" key="8">
    <source>
        <dbReference type="ARBA" id="ARBA00022801"/>
    </source>
</evidence>
<dbReference type="SUPFAM" id="SSF52540">
    <property type="entry name" value="P-loop containing nucleoside triphosphate hydrolases"/>
    <property type="match status" value="1"/>
</dbReference>
<comment type="caution">
    <text evidence="23">The sequence shown here is derived from an EMBL/GenBank/DDBJ whole genome shotgun (WGS) entry which is preliminary data.</text>
</comment>
<keyword evidence="15" id="KW-0511">Multifunctional enzyme</keyword>
<evidence type="ECO:0000256" key="6">
    <source>
        <dbReference type="ARBA" id="ARBA00022679"/>
    </source>
</evidence>
<dbReference type="Pfam" id="PF00685">
    <property type="entry name" value="Sulfotransfer_1"/>
    <property type="match status" value="1"/>
</dbReference>
<evidence type="ECO:0000256" key="10">
    <source>
        <dbReference type="ARBA" id="ARBA00022989"/>
    </source>
</evidence>
<sequence>MKEEHSIALLNGDSFFIDDSHSNYVSSHLCSKFKLMQRCSINHKSGLRRSCTYLGRLASVRRCVLFLVFLCLVSLLYSAYHLSSIRFNIILRGPRLDPSIHCSSTKENGLRLGSVMGSRSHASPGRLRIDAKVLLFAETQYSHLGRDIAELLVHNRLKYKLEVVGKSLPILTNVDKGKYGVIVFENMDRYLTMDKWNRELLDKYCRQYQVGIIGFMSPREESLIGAQLRGFPLHIHTNFKLKDAELKADSPVLRITRAGDVLWGPLPGNDWTVFSPNHSTYEPLAMGSIQALEDGVGFGGLSSNVITVLRDCGEFDGIQRIFFGSGLDFWLHRLLFLDSMSFLSHGRLSTSLQRYIQVDIDDIFVGQKGTRLTPSDVESIIDTQNRIQTIVPGFKFNMGYSGKFFNHGTDEENKGDEYLLQRANEFTWFGHMWSHQQPHLYENISLLEADMILNKKFAIEHGIPTDSGYSVSPHHSGVYPVHEALYEMWKKLWNIHVTSTEEYPHLRPARLRRGFIHRGIMVLPRQTCGLYTHTIYIDKYPGGRTTLDSSIKGGELFQTIVFNRINIFMTHMSNYGNDRLALYTFEAATKFLQCWTNLQFQSISALQLAEKYFRMYPEETEPIWGNPCDDQRHMKIWSQNKTCDQLPRFLVLGPQKTGTTALYTFLSMHPAIVSNYPSPETFEEIQFFNGKNYYKGLDWYMSFFPVPKNSTARFLFEKSATYFDGELVPRRVHALLPKAKLVIIIISPAKRAYSWYQHMRSHGDPTALNYTFYQILTAGDAQPKALRDIRFRCLSPGMYAHHLDRWLLYFPPQQISVIDGEQVRLDPVTSMTKLQHFLKIRPIFDYSLHLRYDTRKGFFCQVVNGDHTKCLGRSKGRHYPAMDVQSAKYLQSFYMTHNIALEKLLKRLGYPIPLWLEEDLSDRPVNNQAVELSNAL</sequence>
<dbReference type="GO" id="GO:0015016">
    <property type="term" value="F:heparan sulfate N-sulfotransferase activity"/>
    <property type="evidence" value="ECO:0007669"/>
    <property type="project" value="UniProtKB-EC"/>
</dbReference>
<proteinExistence type="inferred from homology"/>
<feature type="binding site" evidence="17">
    <location>
        <begin position="875"/>
        <end position="879"/>
    </location>
    <ligand>
        <name>3'-phosphoadenylyl sulfate</name>
        <dbReference type="ChEBI" id="CHEBI:58339"/>
    </ligand>
</feature>
<dbReference type="EMBL" id="CAKKLH010000056">
    <property type="protein sequence ID" value="CAH0101279.1"/>
    <property type="molecule type" value="Genomic_DNA"/>
</dbReference>
<keyword evidence="6" id="KW-0808">Transferase</keyword>
<evidence type="ECO:0000256" key="19">
    <source>
        <dbReference type="SAM" id="Phobius"/>
    </source>
</evidence>
<evidence type="ECO:0000313" key="24">
    <source>
        <dbReference type="Proteomes" id="UP000789390"/>
    </source>
</evidence>
<evidence type="ECO:0000256" key="15">
    <source>
        <dbReference type="ARBA" id="ARBA00023268"/>
    </source>
</evidence>
<keyword evidence="11" id="KW-0333">Golgi apparatus</keyword>
<evidence type="ECO:0000256" key="17">
    <source>
        <dbReference type="PIRSR" id="PIRSR637359-2"/>
    </source>
</evidence>
<feature type="binding site" evidence="17">
    <location>
        <position position="754"/>
    </location>
    <ligand>
        <name>3'-phosphoadenylyl sulfate</name>
        <dbReference type="ChEBI" id="CHEBI:58339"/>
    </ligand>
</feature>
<comment type="pathway">
    <text evidence="2">Glycan metabolism; heparin biosynthesis.</text>
</comment>
<dbReference type="Gene3D" id="3.40.50.300">
    <property type="entry name" value="P-loop containing nucleotide triphosphate hydrolases"/>
    <property type="match status" value="1"/>
</dbReference>
<dbReference type="InterPro" id="IPR021930">
    <property type="entry name" value="Heparan_SO4_deacetylase_dom"/>
</dbReference>
<evidence type="ECO:0000256" key="2">
    <source>
        <dbReference type="ARBA" id="ARBA00004841"/>
    </source>
</evidence>
<dbReference type="GO" id="GO:0030210">
    <property type="term" value="P:heparin proteoglycan biosynthetic process"/>
    <property type="evidence" value="ECO:0007669"/>
    <property type="project" value="UniProtKB-UniPathway"/>
</dbReference>
<dbReference type="GO" id="GO:0000139">
    <property type="term" value="C:Golgi membrane"/>
    <property type="evidence" value="ECO:0007669"/>
    <property type="project" value="UniProtKB-SubCell"/>
</dbReference>
<evidence type="ECO:0000256" key="5">
    <source>
        <dbReference type="ARBA" id="ARBA00012979"/>
    </source>
</evidence>
<accession>A0A8J2RFU1</accession>
<evidence type="ECO:0000256" key="4">
    <source>
        <dbReference type="ARBA" id="ARBA00010420"/>
    </source>
</evidence>
<evidence type="ECO:0000256" key="16">
    <source>
        <dbReference type="PIRSR" id="PIRSR637359-1"/>
    </source>
</evidence>
<dbReference type="InterPro" id="IPR027417">
    <property type="entry name" value="P-loop_NTPase"/>
</dbReference>
<dbReference type="OrthoDB" id="8958249at2759"/>
<evidence type="ECO:0000259" key="20">
    <source>
        <dbReference type="Pfam" id="PF00685"/>
    </source>
</evidence>
<feature type="active site" description="For sulfotransferase activity" evidence="16">
    <location>
        <position position="656"/>
    </location>
</feature>
<evidence type="ECO:0000256" key="7">
    <source>
        <dbReference type="ARBA" id="ARBA00022692"/>
    </source>
</evidence>
<dbReference type="FunFam" id="3.40.50.300:FF:000176">
    <property type="entry name" value="bifunctional heparan sulfate N-deacetylase/N-sulfotransferase 1"/>
    <property type="match status" value="1"/>
</dbReference>
<evidence type="ECO:0000259" key="21">
    <source>
        <dbReference type="Pfam" id="PF12062"/>
    </source>
</evidence>
<organism evidence="23 24">
    <name type="scientific">Daphnia galeata</name>
    <dbReference type="NCBI Taxonomy" id="27404"/>
    <lineage>
        <taxon>Eukaryota</taxon>
        <taxon>Metazoa</taxon>
        <taxon>Ecdysozoa</taxon>
        <taxon>Arthropoda</taxon>
        <taxon>Crustacea</taxon>
        <taxon>Branchiopoda</taxon>
        <taxon>Diplostraca</taxon>
        <taxon>Cladocera</taxon>
        <taxon>Anomopoda</taxon>
        <taxon>Daphniidae</taxon>
        <taxon>Daphnia</taxon>
    </lineage>
</organism>
<keyword evidence="13 18" id="KW-1015">Disulfide bond</keyword>
<evidence type="ECO:0000256" key="14">
    <source>
        <dbReference type="ARBA" id="ARBA00023180"/>
    </source>
</evidence>
<evidence type="ECO:0000256" key="9">
    <source>
        <dbReference type="ARBA" id="ARBA00022968"/>
    </source>
</evidence>
<feature type="domain" description="Heparan sulfate-N-deacetylase N-terminal" evidence="22">
    <location>
        <begin position="129"/>
        <end position="343"/>
    </location>
</feature>
<protein>
    <recommendedName>
        <fullName evidence="5">[heparan sulfate]-glucosamine N-sulfotransferase</fullName>
        <ecNumber evidence="5">2.8.2.8</ecNumber>
    </recommendedName>
</protein>
<keyword evidence="10 19" id="KW-1133">Transmembrane helix</keyword>
<evidence type="ECO:0000256" key="1">
    <source>
        <dbReference type="ARBA" id="ARBA00004323"/>
    </source>
</evidence>
<evidence type="ECO:0000256" key="12">
    <source>
        <dbReference type="ARBA" id="ARBA00023136"/>
    </source>
</evidence>
<dbReference type="InterPro" id="IPR000863">
    <property type="entry name" value="Sulfotransferase_dom"/>
</dbReference>
<dbReference type="AlphaFoldDB" id="A0A8J2RFU1"/>
<evidence type="ECO:0000313" key="23">
    <source>
        <dbReference type="EMBL" id="CAH0101279.1"/>
    </source>
</evidence>
<comment type="pathway">
    <text evidence="3">Glycan metabolism; heparan sulfate biosynthesis.</text>
</comment>
<dbReference type="UniPathway" id="UPA00862"/>
<keyword evidence="9" id="KW-0735">Signal-anchor</keyword>
<evidence type="ECO:0000256" key="13">
    <source>
        <dbReference type="ARBA" id="ARBA00023157"/>
    </source>
</evidence>
<reference evidence="23" key="1">
    <citation type="submission" date="2021-11" db="EMBL/GenBank/DDBJ databases">
        <authorList>
            <person name="Schell T."/>
        </authorList>
    </citation>
    <scope>NUCLEOTIDE SEQUENCE</scope>
    <source>
        <strain evidence="23">M5</strain>
    </source>
</reference>
<dbReference type="EC" id="2.8.2.8" evidence="5"/>
<dbReference type="Pfam" id="PF25119">
    <property type="entry name" value="HSNSD_N"/>
    <property type="match status" value="1"/>
</dbReference>
<feature type="disulfide bond" evidence="18">
    <location>
        <begin position="860"/>
        <end position="870"/>
    </location>
</feature>
<dbReference type="UniPathway" id="UPA00756"/>
<dbReference type="GO" id="GO:0015012">
    <property type="term" value="P:heparan sulfate proteoglycan biosynthetic process"/>
    <property type="evidence" value="ECO:0007669"/>
    <property type="project" value="UniProtKB-UniPathway"/>
</dbReference>
<keyword evidence="12 19" id="KW-0472">Membrane</keyword>
<gene>
    <name evidence="23" type="ORF">DGAL_LOCUS3607</name>
</gene>
<dbReference type="GO" id="GO:0016787">
    <property type="term" value="F:hydrolase activity"/>
    <property type="evidence" value="ECO:0007669"/>
    <property type="project" value="UniProtKB-KW"/>
</dbReference>
<evidence type="ECO:0000256" key="3">
    <source>
        <dbReference type="ARBA" id="ARBA00005093"/>
    </source>
</evidence>
<evidence type="ECO:0000256" key="11">
    <source>
        <dbReference type="ARBA" id="ARBA00023034"/>
    </source>
</evidence>
<keyword evidence="7 19" id="KW-0812">Transmembrane</keyword>